<dbReference type="GeneTree" id="ENSGT00950000185060"/>
<dbReference type="Proteomes" id="UP000694391">
    <property type="component" value="Unplaced"/>
</dbReference>
<evidence type="ECO:0000313" key="2">
    <source>
        <dbReference type="Proteomes" id="UP000694391"/>
    </source>
</evidence>
<dbReference type="Ensembl" id="ENSCAFT00020004574.1">
    <property type="protein sequence ID" value="ENSCAFP00020003948.1"/>
    <property type="gene ID" value="ENSCAFG00020003300.1"/>
</dbReference>
<dbReference type="PANTHER" id="PTHR19446">
    <property type="entry name" value="REVERSE TRANSCRIPTASES"/>
    <property type="match status" value="1"/>
</dbReference>
<proteinExistence type="predicted"/>
<dbReference type="AlphaFoldDB" id="A0A8C0JQ05"/>
<keyword evidence="2" id="KW-1185">Reference proteome</keyword>
<reference evidence="1" key="1">
    <citation type="submission" date="2025-08" db="UniProtKB">
        <authorList>
            <consortium name="Ensembl"/>
        </authorList>
    </citation>
    <scope>IDENTIFICATION</scope>
</reference>
<evidence type="ECO:0008006" key="3">
    <source>
        <dbReference type="Google" id="ProtNLM"/>
    </source>
</evidence>
<reference evidence="1" key="2">
    <citation type="submission" date="2025-09" db="UniProtKB">
        <authorList>
            <consortium name="Ensembl"/>
        </authorList>
    </citation>
    <scope>IDENTIFICATION</scope>
</reference>
<sequence length="74" mass="8121">ILKAIYKKPTANTILNGETLGAFPLRSGRRQGCPLLPLLFNIVLEVLASAIRQQKEIKGKLTKKKSNSPSSQMT</sequence>
<accession>A0A8C0JQ05</accession>
<name>A0A8C0JQ05_CANLU</name>
<protein>
    <recommendedName>
        <fullName evidence="3">Reverse transcriptase domain-containing protein</fullName>
    </recommendedName>
</protein>
<evidence type="ECO:0000313" key="1">
    <source>
        <dbReference type="Ensembl" id="ENSCAFP00020003948.1"/>
    </source>
</evidence>
<organism evidence="1 2">
    <name type="scientific">Canis lupus dingo</name>
    <name type="common">dingo</name>
    <dbReference type="NCBI Taxonomy" id="286419"/>
    <lineage>
        <taxon>Eukaryota</taxon>
        <taxon>Metazoa</taxon>
        <taxon>Chordata</taxon>
        <taxon>Craniata</taxon>
        <taxon>Vertebrata</taxon>
        <taxon>Euteleostomi</taxon>
        <taxon>Mammalia</taxon>
        <taxon>Eutheria</taxon>
        <taxon>Laurasiatheria</taxon>
        <taxon>Carnivora</taxon>
        <taxon>Caniformia</taxon>
        <taxon>Canidae</taxon>
        <taxon>Canis</taxon>
    </lineage>
</organism>